<dbReference type="Proteomes" id="UP000031802">
    <property type="component" value="Unassembled WGS sequence"/>
</dbReference>
<protein>
    <recommendedName>
        <fullName evidence="4">Class IIb bacteriocin, lactobin A/cerein 7B family</fullName>
    </recommendedName>
</protein>
<reference evidence="3" key="1">
    <citation type="submission" date="2014-04" db="EMBL/GenBank/DDBJ databases">
        <title>Whole-Genome optical mapping and complete genome sequence of Sphingobacterium deserti sp. nov., a new spaces isolated from desert in the west of China.</title>
        <authorList>
            <person name="Teng C."/>
            <person name="Zhou Z."/>
            <person name="Li X."/>
            <person name="Chen M."/>
            <person name="Lin M."/>
            <person name="Wang L."/>
            <person name="Su S."/>
            <person name="Zhang C."/>
            <person name="Zhang W."/>
        </authorList>
    </citation>
    <scope>NUCLEOTIDE SEQUENCE [LARGE SCALE GENOMIC DNA]</scope>
    <source>
        <strain evidence="3">ACCC05744</strain>
    </source>
</reference>
<keyword evidence="1" id="KW-0472">Membrane</keyword>
<organism evidence="2 3">
    <name type="scientific">Sphingobacterium deserti</name>
    <dbReference type="NCBI Taxonomy" id="1229276"/>
    <lineage>
        <taxon>Bacteria</taxon>
        <taxon>Pseudomonadati</taxon>
        <taxon>Bacteroidota</taxon>
        <taxon>Sphingobacteriia</taxon>
        <taxon>Sphingobacteriales</taxon>
        <taxon>Sphingobacteriaceae</taxon>
        <taxon>Sphingobacterium</taxon>
    </lineage>
</organism>
<keyword evidence="1" id="KW-0812">Transmembrane</keyword>
<accession>A0A0B8T6Q6</accession>
<dbReference type="STRING" id="1229276.DI53_2430"/>
<dbReference type="InterPro" id="IPR023991">
    <property type="entry name" value="Bacteriocin_IIb_lactobn/cerein"/>
</dbReference>
<evidence type="ECO:0000313" key="2">
    <source>
        <dbReference type="EMBL" id="KGE13804.1"/>
    </source>
</evidence>
<dbReference type="EMBL" id="JJMU01000037">
    <property type="protein sequence ID" value="KGE13804.1"/>
    <property type="molecule type" value="Genomic_DNA"/>
</dbReference>
<sequence>MDSLALTKIGVRELNANEMVEVDGGWIFIAWGAMLAMDAITVGMYYGYHQNK</sequence>
<gene>
    <name evidence="2" type="ORF">DI53_2430</name>
</gene>
<keyword evidence="1" id="KW-1133">Transmembrane helix</keyword>
<evidence type="ECO:0000313" key="3">
    <source>
        <dbReference type="Proteomes" id="UP000031802"/>
    </source>
</evidence>
<proteinExistence type="predicted"/>
<dbReference type="OrthoDB" id="714401at2"/>
<evidence type="ECO:0000256" key="1">
    <source>
        <dbReference type="SAM" id="Phobius"/>
    </source>
</evidence>
<dbReference type="AlphaFoldDB" id="A0A0B8T6Q6"/>
<comment type="caution">
    <text evidence="2">The sequence shown here is derived from an EMBL/GenBank/DDBJ whole genome shotgun (WGS) entry which is preliminary data.</text>
</comment>
<dbReference type="NCBIfam" id="TIGR03949">
    <property type="entry name" value="bact_IIb_cerein"/>
    <property type="match status" value="1"/>
</dbReference>
<dbReference type="PATRIC" id="fig|1229276.3.peg.2498"/>
<evidence type="ECO:0008006" key="4">
    <source>
        <dbReference type="Google" id="ProtNLM"/>
    </source>
</evidence>
<feature type="transmembrane region" description="Helical" evidence="1">
    <location>
        <begin position="26"/>
        <end position="48"/>
    </location>
</feature>
<keyword evidence="3" id="KW-1185">Reference proteome</keyword>
<name>A0A0B8T6Q6_9SPHI</name>
<reference evidence="2 3" key="2">
    <citation type="journal article" date="2015" name="PLoS ONE">
        <title>Whole-Genome Optical Mapping and Finished Genome Sequence of Sphingobacterium deserti sp. nov., a New Species Isolated from the Western Desert of China.</title>
        <authorList>
            <person name="Teng C."/>
            <person name="Zhou Z."/>
            <person name="Molnar I."/>
            <person name="Li X."/>
            <person name="Tang R."/>
            <person name="Chen M."/>
            <person name="Wang L."/>
            <person name="Su S."/>
            <person name="Zhang W."/>
            <person name="Lin M."/>
        </authorList>
    </citation>
    <scope>NUCLEOTIDE SEQUENCE [LARGE SCALE GENOMIC DNA]</scope>
    <source>
        <strain evidence="3">ACCC05744</strain>
    </source>
</reference>